<accession>A0A6H9YZF3</accession>
<dbReference type="PANTHER" id="PTHR47691:SF3">
    <property type="entry name" value="HTH-TYPE TRANSCRIPTIONAL REGULATOR RV0890C-RELATED"/>
    <property type="match status" value="1"/>
</dbReference>
<feature type="domain" description="HTH luxR-type" evidence="1">
    <location>
        <begin position="708"/>
        <end position="773"/>
    </location>
</feature>
<dbReference type="EMBL" id="WBMT01000005">
    <property type="protein sequence ID" value="KAB2349664.1"/>
    <property type="molecule type" value="Genomic_DNA"/>
</dbReference>
<name>A0A6H9YZF3_9ACTN</name>
<gene>
    <name evidence="2" type="ORF">F8566_12985</name>
</gene>
<dbReference type="InterPro" id="IPR058852">
    <property type="entry name" value="HTH_77"/>
</dbReference>
<comment type="caution">
    <text evidence="2">The sequence shown here is derived from an EMBL/GenBank/DDBJ whole genome shotgun (WGS) entry which is preliminary data.</text>
</comment>
<sequence length="786" mass="86565">MTTATSSTRRPGRLPAEVTSFVGRRREIADVRQMLTRSRMVTLTGPGGVGKTRLASRVAADVQRAFPDGVWLVELAALQNPELLVQTVIDTLEIQDRTSRSPIRVLVDHLQGRRALLILDNCEHLLGETAMLAGELLRAAPDLRILATSRQALGIVGEQTMGVPPMPLPDSGRQDPADVLAGADAVQLFTDRAVAVLPGFTLNDANRGVVERIVRRLDGIPLGIELAAVRLRVLSIEQLNDRLDDRFRLLSAGSRTVMPRHQTLRALIDWSHTLCTEQERLLWARASVFADGLDLDAAEAVCAGDGIDRDEIIDLVAGLVDKSVFTREEQAGGVRYRLLETIRQYGLDRLRESGDEDRLRGRHRDYYRDLAVHAQEEWFGPDQVTWFERLRSEHGNLRTALDFCFATPGEHAQALIMTTALRYYWIAAGFLREGRTWVERGLASSQAAPDDVRALALCMLTRLAILQNDFAAAESGLKESRVLAERLGDGSIIAQVRYVSGLAALFQGRLPEALKLLAEATYDWYGEIGDEMGVVNSMMYLAIAHSFLGDSDTAVTLFEECLRRCEARSENWFTSYAKCVYGLEVWRQGDPARAIELEHESIRLKEPFNDGLGTALCVEILAWIAAGEDDCERAALLLGALGPMWRSVGGSLFHYLRAFHEDCERRARDGLGARKFDSIMAKGAGLDLRQAVAVALGEKAPVDETSGTAVAESPLTPRELETARLVAQGLTNKEIAAALVISRRTAEGHIEHIMNKLGFKSRTQIAVYIGQLDRALDGDGASTGEV</sequence>
<dbReference type="Gene3D" id="1.25.40.10">
    <property type="entry name" value="Tetratricopeptide repeat domain"/>
    <property type="match status" value="1"/>
</dbReference>
<protein>
    <submittedName>
        <fullName evidence="2">AAA family ATPase</fullName>
    </submittedName>
</protein>
<dbReference type="GO" id="GO:0003677">
    <property type="term" value="F:DNA binding"/>
    <property type="evidence" value="ECO:0007669"/>
    <property type="project" value="InterPro"/>
</dbReference>
<dbReference type="AlphaFoldDB" id="A0A6H9YZF3"/>
<dbReference type="InterPro" id="IPR049945">
    <property type="entry name" value="AAA_22"/>
</dbReference>
<dbReference type="Proteomes" id="UP000468735">
    <property type="component" value="Unassembled WGS sequence"/>
</dbReference>
<dbReference type="PRINTS" id="PR00364">
    <property type="entry name" value="DISEASERSIST"/>
</dbReference>
<dbReference type="PROSITE" id="PS50043">
    <property type="entry name" value="HTH_LUXR_2"/>
    <property type="match status" value="1"/>
</dbReference>
<evidence type="ECO:0000313" key="2">
    <source>
        <dbReference type="EMBL" id="KAB2349664.1"/>
    </source>
</evidence>
<keyword evidence="3" id="KW-1185">Reference proteome</keyword>
<dbReference type="PANTHER" id="PTHR47691">
    <property type="entry name" value="REGULATOR-RELATED"/>
    <property type="match status" value="1"/>
</dbReference>
<dbReference type="SMART" id="SM00421">
    <property type="entry name" value="HTH_LUXR"/>
    <property type="match status" value="1"/>
</dbReference>
<dbReference type="InterPro" id="IPR011990">
    <property type="entry name" value="TPR-like_helical_dom_sf"/>
</dbReference>
<dbReference type="PRINTS" id="PR00038">
    <property type="entry name" value="HTHLUXR"/>
</dbReference>
<dbReference type="InterPro" id="IPR000792">
    <property type="entry name" value="Tscrpt_reg_LuxR_C"/>
</dbReference>
<proteinExistence type="predicted"/>
<dbReference type="InterPro" id="IPR027417">
    <property type="entry name" value="P-loop_NTPase"/>
</dbReference>
<dbReference type="SUPFAM" id="SSF52540">
    <property type="entry name" value="P-loop containing nucleoside triphosphate hydrolases"/>
    <property type="match status" value="1"/>
</dbReference>
<dbReference type="GO" id="GO:0006355">
    <property type="term" value="P:regulation of DNA-templated transcription"/>
    <property type="evidence" value="ECO:0007669"/>
    <property type="project" value="InterPro"/>
</dbReference>
<dbReference type="InterPro" id="IPR036388">
    <property type="entry name" value="WH-like_DNA-bd_sf"/>
</dbReference>
<dbReference type="Gene3D" id="3.40.50.300">
    <property type="entry name" value="P-loop containing nucleotide triphosphate hydrolases"/>
    <property type="match status" value="1"/>
</dbReference>
<dbReference type="SUPFAM" id="SSF48452">
    <property type="entry name" value="TPR-like"/>
    <property type="match status" value="1"/>
</dbReference>
<reference evidence="2 3" key="1">
    <citation type="submission" date="2019-09" db="EMBL/GenBank/DDBJ databases">
        <title>Actinomadura physcomitrii sp. nov., a novel actinomycete isolated from moss [Physcomitrium sphaericum (Ludw) Fuernr].</title>
        <authorList>
            <person name="Zhuang X."/>
            <person name="Liu C."/>
        </authorList>
    </citation>
    <scope>NUCLEOTIDE SEQUENCE [LARGE SCALE GENOMIC DNA]</scope>
    <source>
        <strain evidence="2 3">HMC1</strain>
    </source>
</reference>
<dbReference type="SUPFAM" id="SSF46894">
    <property type="entry name" value="C-terminal effector domain of the bipartite response regulators"/>
    <property type="match status" value="1"/>
</dbReference>
<dbReference type="GO" id="GO:0016887">
    <property type="term" value="F:ATP hydrolysis activity"/>
    <property type="evidence" value="ECO:0007669"/>
    <property type="project" value="InterPro"/>
</dbReference>
<dbReference type="InterPro" id="IPR016032">
    <property type="entry name" value="Sig_transdc_resp-reg_C-effctor"/>
</dbReference>
<evidence type="ECO:0000313" key="3">
    <source>
        <dbReference type="Proteomes" id="UP000468735"/>
    </source>
</evidence>
<dbReference type="CDD" id="cd06170">
    <property type="entry name" value="LuxR_C_like"/>
    <property type="match status" value="1"/>
</dbReference>
<dbReference type="Pfam" id="PF13401">
    <property type="entry name" value="AAA_22"/>
    <property type="match status" value="1"/>
</dbReference>
<dbReference type="Pfam" id="PF25872">
    <property type="entry name" value="HTH_77"/>
    <property type="match status" value="1"/>
</dbReference>
<evidence type="ECO:0000259" key="1">
    <source>
        <dbReference type="PROSITE" id="PS50043"/>
    </source>
</evidence>
<dbReference type="Gene3D" id="1.10.10.10">
    <property type="entry name" value="Winged helix-like DNA-binding domain superfamily/Winged helix DNA-binding domain"/>
    <property type="match status" value="1"/>
</dbReference>
<organism evidence="2 3">
    <name type="scientific">Actinomadura rudentiformis</name>
    <dbReference type="NCBI Taxonomy" id="359158"/>
    <lineage>
        <taxon>Bacteria</taxon>
        <taxon>Bacillati</taxon>
        <taxon>Actinomycetota</taxon>
        <taxon>Actinomycetes</taxon>
        <taxon>Streptosporangiales</taxon>
        <taxon>Thermomonosporaceae</taxon>
        <taxon>Actinomadura</taxon>
    </lineage>
</organism>
<dbReference type="OrthoDB" id="3194665at2"/>
<dbReference type="Pfam" id="PF00196">
    <property type="entry name" value="GerE"/>
    <property type="match status" value="1"/>
</dbReference>